<accession>A0A915CX16</accession>
<protein>
    <submittedName>
        <fullName evidence="3">Uncharacterized protein</fullName>
    </submittedName>
</protein>
<evidence type="ECO:0000313" key="3">
    <source>
        <dbReference type="WBParaSite" id="jg13572"/>
    </source>
</evidence>
<keyword evidence="2" id="KW-1185">Reference proteome</keyword>
<dbReference type="Proteomes" id="UP000887574">
    <property type="component" value="Unplaced"/>
</dbReference>
<evidence type="ECO:0000313" key="2">
    <source>
        <dbReference type="Proteomes" id="UP000887574"/>
    </source>
</evidence>
<reference evidence="3" key="1">
    <citation type="submission" date="2022-11" db="UniProtKB">
        <authorList>
            <consortium name="WormBaseParasite"/>
        </authorList>
    </citation>
    <scope>IDENTIFICATION</scope>
</reference>
<organism evidence="2 3">
    <name type="scientific">Ditylenchus dipsaci</name>
    <dbReference type="NCBI Taxonomy" id="166011"/>
    <lineage>
        <taxon>Eukaryota</taxon>
        <taxon>Metazoa</taxon>
        <taxon>Ecdysozoa</taxon>
        <taxon>Nematoda</taxon>
        <taxon>Chromadorea</taxon>
        <taxon>Rhabditida</taxon>
        <taxon>Tylenchina</taxon>
        <taxon>Tylenchomorpha</taxon>
        <taxon>Sphaerularioidea</taxon>
        <taxon>Anguinidae</taxon>
        <taxon>Anguininae</taxon>
        <taxon>Ditylenchus</taxon>
    </lineage>
</organism>
<feature type="region of interest" description="Disordered" evidence="1">
    <location>
        <begin position="1"/>
        <end position="25"/>
    </location>
</feature>
<name>A0A915CX16_9BILA</name>
<sequence>MNGLTERKSGFDAIPAVSDLPSEDTDCRGRREDVYRKHIFKRVGLRLEKFVQPNRTEEELYNNDIPVGPEMRD</sequence>
<feature type="compositionally biased region" description="Basic and acidic residues" evidence="1">
    <location>
        <begin position="1"/>
        <end position="10"/>
    </location>
</feature>
<proteinExistence type="predicted"/>
<dbReference type="AlphaFoldDB" id="A0A915CX16"/>
<evidence type="ECO:0000256" key="1">
    <source>
        <dbReference type="SAM" id="MobiDB-lite"/>
    </source>
</evidence>
<dbReference type="WBParaSite" id="jg13572">
    <property type="protein sequence ID" value="jg13572"/>
    <property type="gene ID" value="jg13572"/>
</dbReference>